<feature type="region of interest" description="Disordered" evidence="1">
    <location>
        <begin position="81"/>
        <end position="108"/>
    </location>
</feature>
<feature type="compositionally biased region" description="Low complexity" evidence="1">
    <location>
        <begin position="225"/>
        <end position="244"/>
    </location>
</feature>
<dbReference type="EMBL" id="JBHSFG010000120">
    <property type="protein sequence ID" value="MFC4472420.1"/>
    <property type="molecule type" value="Genomic_DNA"/>
</dbReference>
<evidence type="ECO:0000313" key="2">
    <source>
        <dbReference type="EMBL" id="MFC4472420.1"/>
    </source>
</evidence>
<dbReference type="RefSeq" id="WP_386356193.1">
    <property type="nucleotide sequence ID" value="NZ_JBHSFG010000120.1"/>
</dbReference>
<name>A0ABV8Z845_9ACTN</name>
<gene>
    <name evidence="2" type="ORF">ACFPH6_49515</name>
</gene>
<feature type="region of interest" description="Disordered" evidence="1">
    <location>
        <begin position="179"/>
        <end position="244"/>
    </location>
</feature>
<proteinExistence type="predicted"/>
<evidence type="ECO:0000313" key="3">
    <source>
        <dbReference type="Proteomes" id="UP001596012"/>
    </source>
</evidence>
<comment type="caution">
    <text evidence="2">The sequence shown here is derived from an EMBL/GenBank/DDBJ whole genome shotgun (WGS) entry which is preliminary data.</text>
</comment>
<keyword evidence="3" id="KW-1185">Reference proteome</keyword>
<protein>
    <submittedName>
        <fullName evidence="2">Uncharacterized protein</fullName>
    </submittedName>
</protein>
<accession>A0ABV8Z845</accession>
<organism evidence="2 3">
    <name type="scientific">Streptomyces xiangluensis</name>
    <dbReference type="NCBI Taxonomy" id="2665720"/>
    <lineage>
        <taxon>Bacteria</taxon>
        <taxon>Bacillati</taxon>
        <taxon>Actinomycetota</taxon>
        <taxon>Actinomycetes</taxon>
        <taxon>Kitasatosporales</taxon>
        <taxon>Streptomycetaceae</taxon>
        <taxon>Streptomyces</taxon>
    </lineage>
</organism>
<evidence type="ECO:0000256" key="1">
    <source>
        <dbReference type="SAM" id="MobiDB-lite"/>
    </source>
</evidence>
<reference evidence="3" key="1">
    <citation type="journal article" date="2019" name="Int. J. Syst. Evol. Microbiol.">
        <title>The Global Catalogue of Microorganisms (GCM) 10K type strain sequencing project: providing services to taxonomists for standard genome sequencing and annotation.</title>
        <authorList>
            <consortium name="The Broad Institute Genomics Platform"/>
            <consortium name="The Broad Institute Genome Sequencing Center for Infectious Disease"/>
            <person name="Wu L."/>
            <person name="Ma J."/>
        </authorList>
    </citation>
    <scope>NUCLEOTIDE SEQUENCE [LARGE SCALE GENOMIC DNA]</scope>
    <source>
        <strain evidence="3">DT43</strain>
    </source>
</reference>
<feature type="compositionally biased region" description="Basic and acidic residues" evidence="1">
    <location>
        <begin position="98"/>
        <end position="108"/>
    </location>
</feature>
<sequence length="244" mass="25504">MAAAATARALGDAVLQPFEQFLVLAAQGGEQVGGGLVMGFFRDGLSGPAGRQRPGGDRVLVFGVPQQPPFVVRLPAAQHLRHDHGSDGHGQHGGAHGAARDEPRDIDAVPDKAAGPQLAHLVLDALKAVLDVVHLFFEHVPVWAGRRDGRIGPEAVHDRLMRLASIVQRRYERVRHHCHGGAPESQAAGPARRASGNGCASAMSAAGQPGTILGDRGQDRPEAGPVVPRATTVRVPRATTGTDA</sequence>
<dbReference type="Proteomes" id="UP001596012">
    <property type="component" value="Unassembled WGS sequence"/>
</dbReference>